<dbReference type="OrthoDB" id="9895503at2759"/>
<dbReference type="PANTHER" id="PTHR11727:SF13">
    <property type="entry name" value="DIMETHYLADENOSINE TRANSFERASE 2, MITOCHONDRIAL"/>
    <property type="match status" value="1"/>
</dbReference>
<dbReference type="PROSITE" id="PS51689">
    <property type="entry name" value="SAM_RNA_A_N6_MT"/>
    <property type="match status" value="1"/>
</dbReference>
<dbReference type="SUPFAM" id="SSF53335">
    <property type="entry name" value="S-adenosyl-L-methionine-dependent methyltransferases"/>
    <property type="match status" value="1"/>
</dbReference>
<feature type="binding site" evidence="11">
    <location>
        <position position="126"/>
    </location>
    <ligand>
        <name>S-adenosyl-L-methionine</name>
        <dbReference type="ChEBI" id="CHEBI:59789"/>
    </ligand>
</feature>
<dbReference type="OMA" id="IFEVPWT"/>
<dbReference type="Pfam" id="PF00398">
    <property type="entry name" value="RrnaAD"/>
    <property type="match status" value="1"/>
</dbReference>
<keyword evidence="10" id="KW-0804">Transcription</keyword>
<evidence type="ECO:0000256" key="4">
    <source>
        <dbReference type="ARBA" id="ARBA00022679"/>
    </source>
</evidence>
<dbReference type="GeneID" id="103052100"/>
<dbReference type="GO" id="GO:0000179">
    <property type="term" value="F:rRNA (adenine-N6,N6-)-dimethyltransferase activity"/>
    <property type="evidence" value="ECO:0007669"/>
    <property type="project" value="UniProtKB-UniRule"/>
</dbReference>
<keyword evidence="4 11" id="KW-0808">Transferase</keyword>
<reference evidence="14" key="1">
    <citation type="submission" date="2025-08" db="UniProtKB">
        <authorList>
            <consortium name="RefSeq"/>
        </authorList>
    </citation>
    <scope>IDENTIFICATION</scope>
    <source>
        <tissue evidence="14">Liver</tissue>
    </source>
</reference>
<evidence type="ECO:0000313" key="13">
    <source>
        <dbReference type="Proteomes" id="UP000695026"/>
    </source>
</evidence>
<dbReference type="GO" id="GO:0006391">
    <property type="term" value="P:transcription initiation at mitochondrial promoter"/>
    <property type="evidence" value="ECO:0007669"/>
    <property type="project" value="TreeGrafter"/>
</dbReference>
<evidence type="ECO:0000256" key="1">
    <source>
        <dbReference type="ARBA" id="ARBA00004173"/>
    </source>
</evidence>
<evidence type="ECO:0000256" key="12">
    <source>
        <dbReference type="RuleBase" id="RU362106"/>
    </source>
</evidence>
<evidence type="ECO:0000313" key="14">
    <source>
        <dbReference type="RefSeq" id="XP_007422321.1"/>
    </source>
</evidence>
<dbReference type="AlphaFoldDB" id="A0A9F2NGX8"/>
<comment type="caution">
    <text evidence="11">Lacks conserved residue(s) required for the propagation of feature annotation.</text>
</comment>
<dbReference type="GO" id="GO:0003723">
    <property type="term" value="F:RNA binding"/>
    <property type="evidence" value="ECO:0007669"/>
    <property type="project" value="UniProtKB-UniRule"/>
</dbReference>
<keyword evidence="5 11" id="KW-0949">S-adenosyl-L-methionine</keyword>
<dbReference type="Proteomes" id="UP000695026">
    <property type="component" value="Unplaced"/>
</dbReference>
<dbReference type="KEGG" id="pbi:103052100"/>
<evidence type="ECO:0000256" key="9">
    <source>
        <dbReference type="ARBA" id="ARBA00023128"/>
    </source>
</evidence>
<dbReference type="PIRSF" id="PIRSF027833">
    <property type="entry name" value="MtTFB2"/>
    <property type="match status" value="1"/>
</dbReference>
<keyword evidence="3 11" id="KW-0489">Methyltransferase</keyword>
<sequence length="396" mass="44957">MMVVAVVSPLFMGRQLTLAASGLPSGLRLSVRGLKGQNVRPRLHSPVKSCPPLEAKTAGMVKNREQVSTSVRKFIGYPTLAGKVATQLMSGRNVEESRTFFLEFEAGPGVLTRSLLNAGAHVIALESNKSFLPKLKSLKKEFESQLEVVCCNFIKLDANPYGLLKESELCSETLFKNLGIFEVPWTADIPLKVVGIVPRKEERVFVWRLIYFLYECSSIYNYGRIELNLFVSERMYKVFVAKPPDKRTYQSLSVLWQTACDIQLLHKEPCSSFLTKSKNSCSIPNSANEYLYLVRLTPRKDLFTDFLTISNSRIFVMMVKQCFAKSTSRLLNKLNLWTYENAKNLLRELEIPENTTAGGLYPEVYKSLFELMEQSNRIDQSLFYDVDLLADDSIIF</sequence>
<name>A0A9F2NGX8_PYTBI</name>
<dbReference type="EC" id="2.1.1.-" evidence="12"/>
<dbReference type="Gene3D" id="3.40.50.150">
    <property type="entry name" value="Vaccinia Virus protein VP39"/>
    <property type="match status" value="1"/>
</dbReference>
<keyword evidence="9" id="KW-0496">Mitochondrion</keyword>
<dbReference type="InterPro" id="IPR001737">
    <property type="entry name" value="KsgA/Erm"/>
</dbReference>
<dbReference type="InterPro" id="IPR029063">
    <property type="entry name" value="SAM-dependent_MTases_sf"/>
</dbReference>
<evidence type="ECO:0000256" key="11">
    <source>
        <dbReference type="PROSITE-ProRule" id="PRU01026"/>
    </source>
</evidence>
<dbReference type="PANTHER" id="PTHR11727">
    <property type="entry name" value="DIMETHYLADENOSINE TRANSFERASE"/>
    <property type="match status" value="1"/>
</dbReference>
<evidence type="ECO:0000256" key="3">
    <source>
        <dbReference type="ARBA" id="ARBA00022603"/>
    </source>
</evidence>
<gene>
    <name evidence="14" type="primary">TFB2M</name>
</gene>
<organism evidence="13 14">
    <name type="scientific">Python bivittatus</name>
    <name type="common">Burmese python</name>
    <name type="synonym">Python molurus bivittatus</name>
    <dbReference type="NCBI Taxonomy" id="176946"/>
    <lineage>
        <taxon>Eukaryota</taxon>
        <taxon>Metazoa</taxon>
        <taxon>Chordata</taxon>
        <taxon>Craniata</taxon>
        <taxon>Vertebrata</taxon>
        <taxon>Euteleostomi</taxon>
        <taxon>Lepidosauria</taxon>
        <taxon>Squamata</taxon>
        <taxon>Bifurcata</taxon>
        <taxon>Unidentata</taxon>
        <taxon>Episquamata</taxon>
        <taxon>Toxicofera</taxon>
        <taxon>Serpentes</taxon>
        <taxon>Henophidia</taxon>
        <taxon>Pythonidae</taxon>
        <taxon>Python</taxon>
    </lineage>
</organism>
<protein>
    <recommendedName>
        <fullName evidence="12">rRNA adenine N(6)-methyltransferase</fullName>
        <ecNumber evidence="12">2.1.1.-</ecNumber>
    </recommendedName>
</protein>
<proteinExistence type="inferred from homology"/>
<keyword evidence="8" id="KW-0805">Transcription regulation</keyword>
<keyword evidence="2 12" id="KW-0698">rRNA processing</keyword>
<keyword evidence="13" id="KW-1185">Reference proteome</keyword>
<comment type="subcellular location">
    <subcellularLocation>
        <location evidence="1">Mitochondrion</location>
    </subcellularLocation>
</comment>
<dbReference type="RefSeq" id="XP_007422321.1">
    <property type="nucleotide sequence ID" value="XM_007422259.3"/>
</dbReference>
<feature type="binding site" evidence="11">
    <location>
        <position position="79"/>
    </location>
    <ligand>
        <name>S-adenosyl-L-methionine</name>
        <dbReference type="ChEBI" id="CHEBI:59789"/>
    </ligand>
</feature>
<dbReference type="CTD" id="64216"/>
<evidence type="ECO:0000256" key="8">
    <source>
        <dbReference type="ARBA" id="ARBA00023015"/>
    </source>
</evidence>
<accession>A0A9F2NGX8</accession>
<evidence type="ECO:0000256" key="7">
    <source>
        <dbReference type="ARBA" id="ARBA00022946"/>
    </source>
</evidence>
<comment type="similarity">
    <text evidence="11 12">Belongs to the class I-like SAM-binding methyltransferase superfamily. rRNA adenine N(6)-methyltransferase family.</text>
</comment>
<keyword evidence="6 11" id="KW-0694">RNA-binding</keyword>
<evidence type="ECO:0000256" key="5">
    <source>
        <dbReference type="ARBA" id="ARBA00022691"/>
    </source>
</evidence>
<evidence type="ECO:0000256" key="6">
    <source>
        <dbReference type="ARBA" id="ARBA00022884"/>
    </source>
</evidence>
<dbReference type="GO" id="GO:0005759">
    <property type="term" value="C:mitochondrial matrix"/>
    <property type="evidence" value="ECO:0007669"/>
    <property type="project" value="TreeGrafter"/>
</dbReference>
<dbReference type="GO" id="GO:0034246">
    <property type="term" value="F:mitochondrial transcription factor activity"/>
    <property type="evidence" value="ECO:0007669"/>
    <property type="project" value="TreeGrafter"/>
</dbReference>
<evidence type="ECO:0000256" key="2">
    <source>
        <dbReference type="ARBA" id="ARBA00022552"/>
    </source>
</evidence>
<keyword evidence="7" id="KW-0809">Transit peptide</keyword>
<evidence type="ECO:0000256" key="10">
    <source>
        <dbReference type="ARBA" id="ARBA00023163"/>
    </source>
</evidence>